<sequence length="349" mass="38160">MPEKETIVVIGAGVIGLTTALRIQETLNRNQSIHLIARDFPNTTSLNYASPWAGAHYRPVPGSTPQALREETQAKETYGYLKQLASSDPSSGIAVVEGVEHLEDPPVEYLDEQSVQESYGHLDGFRRLGREECPAGVSWGVRYDTVTINSPVYCAYLLRKFVLGGGVTREYTVIDPTEAFYLAPNVKTVVNCSGLGFGDERSFIIRGQTCLVRNPCNQTVTRQNTDGSWSFCIPRPLSGGTIIGGTKQPRDYNPSPLLETREKLLANAAKWFPFAPGSDGKFDVIRDIVGRRPAREGGMRIEAEKVEDGRFVIHAYGAGGRGFELSYGVAADVVKLMVSNKLVGEKASL</sequence>
<evidence type="ECO:0000256" key="1">
    <source>
        <dbReference type="ARBA" id="ARBA00001974"/>
    </source>
</evidence>
<evidence type="ECO:0000313" key="8">
    <source>
        <dbReference type="EMBL" id="OGM48797.1"/>
    </source>
</evidence>
<dbReference type="PANTHER" id="PTHR11530">
    <property type="entry name" value="D-AMINO ACID OXIDASE"/>
    <property type="match status" value="1"/>
</dbReference>
<keyword evidence="9" id="KW-1185">Reference proteome</keyword>
<dbReference type="GeneID" id="34446438"/>
<evidence type="ECO:0000256" key="4">
    <source>
        <dbReference type="ARBA" id="ARBA00022827"/>
    </source>
</evidence>
<dbReference type="PANTHER" id="PTHR11530:SF26">
    <property type="entry name" value="FAD DEPENDENT OXIDOREDUCTASE SUPERFAMILY (AFU_ORTHOLOGUE AFUA_5G13940)"/>
    <property type="match status" value="1"/>
</dbReference>
<reference evidence="8 9" key="1">
    <citation type="journal article" date="2016" name="Genome Biol. Evol.">
        <title>Draft genome sequence of an aflatoxigenic Aspergillus species, A. bombycis.</title>
        <authorList>
            <person name="Moore G.G."/>
            <person name="Mack B.M."/>
            <person name="Beltz S.B."/>
            <person name="Gilbert M.K."/>
        </authorList>
    </citation>
    <scope>NUCLEOTIDE SEQUENCE [LARGE SCALE GENOMIC DNA]</scope>
    <source>
        <strain evidence="9">NRRL 26010</strain>
    </source>
</reference>
<feature type="binding site" evidence="6">
    <location>
        <position position="320"/>
    </location>
    <ligand>
        <name>D-dopa</name>
        <dbReference type="ChEBI" id="CHEBI:149689"/>
    </ligand>
</feature>
<keyword evidence="4 6" id="KW-0274">FAD</keyword>
<keyword evidence="5" id="KW-0560">Oxidoreductase</keyword>
<evidence type="ECO:0000256" key="2">
    <source>
        <dbReference type="ARBA" id="ARBA00006730"/>
    </source>
</evidence>
<dbReference type="GO" id="GO:0005737">
    <property type="term" value="C:cytoplasm"/>
    <property type="evidence" value="ECO:0007669"/>
    <property type="project" value="TreeGrafter"/>
</dbReference>
<keyword evidence="3" id="KW-0285">Flavoprotein</keyword>
<dbReference type="EMBL" id="LYCR01000013">
    <property type="protein sequence ID" value="OGM48797.1"/>
    <property type="molecule type" value="Genomic_DNA"/>
</dbReference>
<feature type="binding site" evidence="6">
    <location>
        <position position="173"/>
    </location>
    <ligand>
        <name>FAD</name>
        <dbReference type="ChEBI" id="CHEBI:57692"/>
    </ligand>
</feature>
<organism evidence="8 9">
    <name type="scientific">Aspergillus bombycis</name>
    <dbReference type="NCBI Taxonomy" id="109264"/>
    <lineage>
        <taxon>Eukaryota</taxon>
        <taxon>Fungi</taxon>
        <taxon>Dikarya</taxon>
        <taxon>Ascomycota</taxon>
        <taxon>Pezizomycotina</taxon>
        <taxon>Eurotiomycetes</taxon>
        <taxon>Eurotiomycetidae</taxon>
        <taxon>Eurotiales</taxon>
        <taxon>Aspergillaceae</taxon>
        <taxon>Aspergillus</taxon>
    </lineage>
</organism>
<protein>
    <submittedName>
        <fullName evidence="8">FAD dependent oxidoreductase superfamily</fullName>
    </submittedName>
</protein>
<feature type="binding site" evidence="6">
    <location>
        <position position="292"/>
    </location>
    <ligand>
        <name>D-dopa</name>
        <dbReference type="ChEBI" id="CHEBI:149689"/>
    </ligand>
</feature>
<dbReference type="SUPFAM" id="SSF51971">
    <property type="entry name" value="Nucleotide-binding domain"/>
    <property type="match status" value="1"/>
</dbReference>
<dbReference type="GO" id="GO:0071949">
    <property type="term" value="F:FAD binding"/>
    <property type="evidence" value="ECO:0007669"/>
    <property type="project" value="InterPro"/>
</dbReference>
<dbReference type="RefSeq" id="XP_022392514.1">
    <property type="nucleotide sequence ID" value="XM_022530178.1"/>
</dbReference>
<dbReference type="GO" id="GO:0019478">
    <property type="term" value="P:D-amino acid catabolic process"/>
    <property type="evidence" value="ECO:0007669"/>
    <property type="project" value="TreeGrafter"/>
</dbReference>
<dbReference type="Gene3D" id="3.40.50.720">
    <property type="entry name" value="NAD(P)-binding Rossmann-like Domain"/>
    <property type="match status" value="1"/>
</dbReference>
<dbReference type="InterPro" id="IPR023209">
    <property type="entry name" value="DAO"/>
</dbReference>
<evidence type="ECO:0000259" key="7">
    <source>
        <dbReference type="Pfam" id="PF01266"/>
    </source>
</evidence>
<dbReference type="Pfam" id="PF01266">
    <property type="entry name" value="DAO"/>
    <property type="match status" value="1"/>
</dbReference>
<name>A0A1F8AAQ9_9EURO</name>
<comment type="cofactor">
    <cofactor evidence="1 6">
        <name>FAD</name>
        <dbReference type="ChEBI" id="CHEBI:57692"/>
    </cofactor>
</comment>
<dbReference type="InterPro" id="IPR006181">
    <property type="entry name" value="D-amino_acid_oxidase_CS"/>
</dbReference>
<evidence type="ECO:0000256" key="3">
    <source>
        <dbReference type="ARBA" id="ARBA00022630"/>
    </source>
</evidence>
<dbReference type="PROSITE" id="PS00677">
    <property type="entry name" value="DAO"/>
    <property type="match status" value="1"/>
</dbReference>
<dbReference type="AlphaFoldDB" id="A0A1F8AAQ9"/>
<comment type="caution">
    <text evidence="8">The sequence shown here is derived from an EMBL/GenBank/DDBJ whole genome shotgun (WGS) entry which is preliminary data.</text>
</comment>
<dbReference type="GO" id="GO:0003884">
    <property type="term" value="F:D-amino-acid oxidase activity"/>
    <property type="evidence" value="ECO:0007669"/>
    <property type="project" value="InterPro"/>
</dbReference>
<dbReference type="OrthoDB" id="2015447at2759"/>
<dbReference type="STRING" id="109264.A0A1F8AAQ9"/>
<dbReference type="Gene3D" id="3.30.9.10">
    <property type="entry name" value="D-Amino Acid Oxidase, subunit A, domain 2"/>
    <property type="match status" value="1"/>
</dbReference>
<comment type="similarity">
    <text evidence="2">Belongs to the DAMOX/DASOX family.</text>
</comment>
<dbReference type="InterPro" id="IPR006076">
    <property type="entry name" value="FAD-dep_OxRdtase"/>
</dbReference>
<evidence type="ECO:0000313" key="9">
    <source>
        <dbReference type="Proteomes" id="UP000179179"/>
    </source>
</evidence>
<evidence type="ECO:0000256" key="6">
    <source>
        <dbReference type="PIRSR" id="PIRSR000189-1"/>
    </source>
</evidence>
<dbReference type="SUPFAM" id="SSF54373">
    <property type="entry name" value="FAD-linked reductases, C-terminal domain"/>
    <property type="match status" value="1"/>
</dbReference>
<gene>
    <name evidence="8" type="ORF">ABOM_003048</name>
</gene>
<feature type="domain" description="FAD dependent oxidoreductase" evidence="7">
    <location>
        <begin position="7"/>
        <end position="334"/>
    </location>
</feature>
<proteinExistence type="inferred from homology"/>
<dbReference type="PIRSF" id="PIRSF000189">
    <property type="entry name" value="D-aa_oxidase"/>
    <property type="match status" value="1"/>
</dbReference>
<dbReference type="Proteomes" id="UP000179179">
    <property type="component" value="Unassembled WGS sequence"/>
</dbReference>
<evidence type="ECO:0000256" key="5">
    <source>
        <dbReference type="ARBA" id="ARBA00023002"/>
    </source>
</evidence>
<accession>A0A1F8AAQ9</accession>